<dbReference type="EMBL" id="QORE01000040">
    <property type="protein sequence ID" value="RCI76384.1"/>
    <property type="molecule type" value="Genomic_DNA"/>
</dbReference>
<evidence type="ECO:0000313" key="2">
    <source>
        <dbReference type="EMBL" id="RCI76384.1"/>
    </source>
</evidence>
<dbReference type="Proteomes" id="UP000253594">
    <property type="component" value="Unassembled WGS sequence"/>
</dbReference>
<evidence type="ECO:0000313" key="4">
    <source>
        <dbReference type="Proteomes" id="UP000194857"/>
    </source>
</evidence>
<dbReference type="EMBL" id="NSNE01000004">
    <property type="protein sequence ID" value="RPM19393.1"/>
    <property type="molecule type" value="Genomic_DNA"/>
</dbReference>
<comment type="caution">
    <text evidence="1">The sequence shown here is derived from an EMBL/GenBank/DDBJ whole genome shotgun (WGS) entry which is preliminary data.</text>
</comment>
<sequence>MSNHGGATDQQGHAVFPRRLTGRCRFLKLFFRHAPRTFVILSALTGFESRC</sequence>
<reference evidence="3 6" key="5">
    <citation type="submission" date="2019-01" db="EMBL/GenBank/DDBJ databases">
        <title>The Pseudomonas aeruginosa pan-genome provides new insights on its population structure, horizontal gene transfer and pathogenicity.</title>
        <authorList>
            <person name="Freschi L."/>
            <person name="Vincent A.T."/>
            <person name="Jeukens J."/>
            <person name="Emond-Rheault J.-G."/>
            <person name="Kukavica-Ibrulj I."/>
            <person name="Dupont M.-J."/>
            <person name="Charette S.J."/>
            <person name="Boyle B."/>
            <person name="Levesque R.C."/>
        </authorList>
    </citation>
    <scope>NUCLEOTIDE SEQUENCE [LARGE SCALE GENOMIC DNA]</scope>
    <source>
        <strain evidence="3 6">PA-W36</strain>
    </source>
</reference>
<dbReference type="AlphaFoldDB" id="A0A2V3HC92"/>
<dbReference type="Proteomes" id="UP000284767">
    <property type="component" value="Unassembled WGS sequence"/>
</dbReference>
<evidence type="ECO:0000313" key="3">
    <source>
        <dbReference type="EMBL" id="RPM19393.1"/>
    </source>
</evidence>
<reference evidence="4" key="1">
    <citation type="submission" date="2017-05" db="EMBL/GenBank/DDBJ databases">
        <authorList>
            <person name="Giani T."/>
            <person name="Arena F."/>
            <person name="Pollini S."/>
            <person name="Di Pilato V."/>
            <person name="D'Andrea M.M."/>
            <person name="Henrici De Angelis L."/>
            <person name="Bassetti M."/>
            <person name="Rossolini G.M."/>
        </authorList>
    </citation>
    <scope>NUCLEOTIDE SEQUENCE [LARGE SCALE GENOMIC DNA]</scope>
    <source>
        <strain evidence="4">S567_C10_BS</strain>
    </source>
</reference>
<protein>
    <submittedName>
        <fullName evidence="1">Dihydropyrimidinase</fullName>
    </submittedName>
</protein>
<accession>A0A2V3HC92</accession>
<organism evidence="1 4">
    <name type="scientific">Pseudomonas aeruginosa</name>
    <dbReference type="NCBI Taxonomy" id="287"/>
    <lineage>
        <taxon>Bacteria</taxon>
        <taxon>Pseudomonadati</taxon>
        <taxon>Pseudomonadota</taxon>
        <taxon>Gammaproteobacteria</taxon>
        <taxon>Pseudomonadales</taxon>
        <taxon>Pseudomonadaceae</taxon>
        <taxon>Pseudomonas</taxon>
    </lineage>
</organism>
<reference evidence="2 5" key="4">
    <citation type="submission" date="2018-07" db="EMBL/GenBank/DDBJ databases">
        <title>Mechanisms of high-level aminoglycoside resistance among Gram-negative pathogens in Brazil.</title>
        <authorList>
            <person name="Ballaben A.S."/>
            <person name="Darini A.L.C."/>
            <person name="Doi Y."/>
        </authorList>
    </citation>
    <scope>NUCLEOTIDE SEQUENCE [LARGE SCALE GENOMIC DNA]</scope>
    <source>
        <strain evidence="2 5">B2-305</strain>
    </source>
</reference>
<dbReference type="Proteomes" id="UP000194857">
    <property type="component" value="Unassembled WGS sequence"/>
</dbReference>
<gene>
    <name evidence="1" type="ORF">CAZ10_18155</name>
    <name evidence="2" type="ORF">DT376_02665</name>
    <name evidence="3" type="ORF">IPC1295_09545</name>
</gene>
<dbReference type="EMBL" id="NFFZ01000009">
    <property type="protein sequence ID" value="OTI60448.1"/>
    <property type="molecule type" value="Genomic_DNA"/>
</dbReference>
<proteinExistence type="predicted"/>
<evidence type="ECO:0000313" key="5">
    <source>
        <dbReference type="Proteomes" id="UP000253594"/>
    </source>
</evidence>
<reference evidence="1" key="2">
    <citation type="submission" date="2017-05" db="EMBL/GenBank/DDBJ databases">
        <authorList>
            <person name="Song R."/>
            <person name="Chenine A.L."/>
            <person name="Ruprecht R.M."/>
        </authorList>
    </citation>
    <scope>NUCLEOTIDE SEQUENCE [LARGE SCALE GENOMIC DNA]</scope>
    <source>
        <strain evidence="1">S567_C10_BS</strain>
    </source>
</reference>
<evidence type="ECO:0000313" key="1">
    <source>
        <dbReference type="EMBL" id="OTI60448.1"/>
    </source>
</evidence>
<name>A0A2V3HC92_PSEAI</name>
<evidence type="ECO:0000313" key="6">
    <source>
        <dbReference type="Proteomes" id="UP000284767"/>
    </source>
</evidence>
<reference evidence="3 6" key="3">
    <citation type="submission" date="2017-08" db="EMBL/GenBank/DDBJ databases">
        <authorList>
            <person name="Feschi L."/>
            <person name="Jeukens J."/>
            <person name="Emond-Rheault J.-G."/>
            <person name="Kukavica-Ibrulj I."/>
            <person name="Boyle B."/>
            <person name="Levesque R.C."/>
        </authorList>
    </citation>
    <scope>NUCLEOTIDE SEQUENCE [LARGE SCALE GENOMIC DNA]</scope>
    <source>
        <strain evidence="3 6">PA-W36</strain>
    </source>
</reference>